<organism evidence="1 2">
    <name type="scientific">Candidatus Ruania gallistercoris</name>
    <dbReference type="NCBI Taxonomy" id="2838746"/>
    <lineage>
        <taxon>Bacteria</taxon>
        <taxon>Bacillati</taxon>
        <taxon>Actinomycetota</taxon>
        <taxon>Actinomycetes</taxon>
        <taxon>Micrococcales</taxon>
        <taxon>Ruaniaceae</taxon>
        <taxon>Ruania</taxon>
    </lineage>
</organism>
<comment type="caution">
    <text evidence="1">The sequence shown here is derived from an EMBL/GenBank/DDBJ whole genome shotgun (WGS) entry which is preliminary data.</text>
</comment>
<dbReference type="Proteomes" id="UP000824037">
    <property type="component" value="Unassembled WGS sequence"/>
</dbReference>
<reference evidence="1" key="1">
    <citation type="journal article" date="2021" name="PeerJ">
        <title>Extensive microbial diversity within the chicken gut microbiome revealed by metagenomics and culture.</title>
        <authorList>
            <person name="Gilroy R."/>
            <person name="Ravi A."/>
            <person name="Getino M."/>
            <person name="Pursley I."/>
            <person name="Horton D.L."/>
            <person name="Alikhan N.F."/>
            <person name="Baker D."/>
            <person name="Gharbi K."/>
            <person name="Hall N."/>
            <person name="Watson M."/>
            <person name="Adriaenssens E.M."/>
            <person name="Foster-Nyarko E."/>
            <person name="Jarju S."/>
            <person name="Secka A."/>
            <person name="Antonio M."/>
            <person name="Oren A."/>
            <person name="Chaudhuri R.R."/>
            <person name="La Ragione R."/>
            <person name="Hildebrand F."/>
            <person name="Pallen M.J."/>
        </authorList>
    </citation>
    <scope>NUCLEOTIDE SEQUENCE</scope>
    <source>
        <strain evidence="1">ChiGjej4B4-7305</strain>
    </source>
</reference>
<accession>A0A9D2EDI6</accession>
<evidence type="ECO:0000313" key="2">
    <source>
        <dbReference type="Proteomes" id="UP000824037"/>
    </source>
</evidence>
<protein>
    <submittedName>
        <fullName evidence="1">Uncharacterized protein</fullName>
    </submittedName>
</protein>
<gene>
    <name evidence="1" type="ORF">H9815_08415</name>
</gene>
<proteinExistence type="predicted"/>
<reference evidence="1" key="2">
    <citation type="submission" date="2021-04" db="EMBL/GenBank/DDBJ databases">
        <authorList>
            <person name="Gilroy R."/>
        </authorList>
    </citation>
    <scope>NUCLEOTIDE SEQUENCE</scope>
    <source>
        <strain evidence="1">ChiGjej4B4-7305</strain>
    </source>
</reference>
<sequence>MRWRRRGQLPVILRALGQPEESTAAGELVEVLGPQPAETWERSVGAPVRRVRRLLFASGSDILFSNNALVAVVLLLQPKGAARGVRVADWIPGTRNDASLDDLTKALGRPVRTTPHPGTHFELDGGYLQPHFNPLDSPWRRGGLQRITITSTNPAVNAMPKDADCATCNELLVRSDDEPDGLDVDATIGALSSALAAGVLTESPDRVRIADLRPLHDSGLMDRVECQLTCSTCRRVLCFTLLRDDAPTFDYYVWGDALIRPREPIPPVEQWGDAARIAQARRALQYVDHKPGGWFLLQRGEDLYLDARYSSSGFIDSSALIRLDEAELAAYQASGRDYLSDLAMRIHHNGPFRKESPYFARDLYRGPDRERYAREVSSAVADHTWIAQQRRPADGSEPPATT</sequence>
<dbReference type="EMBL" id="DXBY01000142">
    <property type="protein sequence ID" value="HIZ35788.1"/>
    <property type="molecule type" value="Genomic_DNA"/>
</dbReference>
<evidence type="ECO:0000313" key="1">
    <source>
        <dbReference type="EMBL" id="HIZ35788.1"/>
    </source>
</evidence>
<name>A0A9D2EDI6_9MICO</name>
<dbReference type="AlphaFoldDB" id="A0A9D2EDI6"/>